<proteinExistence type="predicted"/>
<reference evidence="2 3" key="1">
    <citation type="journal article" date="2021" name="Nat. Commun.">
        <title>Genetic determinants of endophytism in the Arabidopsis root mycobiome.</title>
        <authorList>
            <person name="Mesny F."/>
            <person name="Miyauchi S."/>
            <person name="Thiergart T."/>
            <person name="Pickel B."/>
            <person name="Atanasova L."/>
            <person name="Karlsson M."/>
            <person name="Huettel B."/>
            <person name="Barry K.W."/>
            <person name="Haridas S."/>
            <person name="Chen C."/>
            <person name="Bauer D."/>
            <person name="Andreopoulos W."/>
            <person name="Pangilinan J."/>
            <person name="LaButti K."/>
            <person name="Riley R."/>
            <person name="Lipzen A."/>
            <person name="Clum A."/>
            <person name="Drula E."/>
            <person name="Henrissat B."/>
            <person name="Kohler A."/>
            <person name="Grigoriev I.V."/>
            <person name="Martin F.M."/>
            <person name="Hacquard S."/>
        </authorList>
    </citation>
    <scope>NUCLEOTIDE SEQUENCE [LARGE SCALE GENOMIC DNA]</scope>
    <source>
        <strain evidence="2 3">MPI-SDFR-AT-0080</strain>
    </source>
</reference>
<evidence type="ECO:0000313" key="2">
    <source>
        <dbReference type="EMBL" id="KAH7059016.1"/>
    </source>
</evidence>
<accession>A0ABQ8GKW0</accession>
<dbReference type="EMBL" id="JAGTJR010000006">
    <property type="protein sequence ID" value="KAH7059016.1"/>
    <property type="molecule type" value="Genomic_DNA"/>
</dbReference>
<evidence type="ECO:0000256" key="1">
    <source>
        <dbReference type="SAM" id="SignalP"/>
    </source>
</evidence>
<feature type="signal peptide" evidence="1">
    <location>
        <begin position="1"/>
        <end position="19"/>
    </location>
</feature>
<evidence type="ECO:0000313" key="3">
    <source>
        <dbReference type="Proteomes" id="UP000774617"/>
    </source>
</evidence>
<gene>
    <name evidence="2" type="ORF">B0J12DRAFT_783284</name>
</gene>
<feature type="chain" id="PRO_5045278234" evidence="1">
    <location>
        <begin position="20"/>
        <end position="143"/>
    </location>
</feature>
<keyword evidence="1" id="KW-0732">Signal</keyword>
<keyword evidence="3" id="KW-1185">Reference proteome</keyword>
<protein>
    <submittedName>
        <fullName evidence="2">Uncharacterized protein</fullName>
    </submittedName>
</protein>
<sequence>MRFAFAFGSLAALAATAAAAPAPQAATDSQYGSWALNYTWNSAANGWKQEKFEAVYSVDGSSASQIYTYSPWLEGAEKETTVSDPASFVGSYNGSYVFLQQTVVIENTNVTIYGNAPLETSCKSPTGRLCKGSATVEVTQAVA</sequence>
<comment type="caution">
    <text evidence="2">The sequence shown here is derived from an EMBL/GenBank/DDBJ whole genome shotgun (WGS) entry which is preliminary data.</text>
</comment>
<dbReference type="Proteomes" id="UP000774617">
    <property type="component" value="Unassembled WGS sequence"/>
</dbReference>
<organism evidence="2 3">
    <name type="scientific">Macrophomina phaseolina</name>
    <dbReference type="NCBI Taxonomy" id="35725"/>
    <lineage>
        <taxon>Eukaryota</taxon>
        <taxon>Fungi</taxon>
        <taxon>Dikarya</taxon>
        <taxon>Ascomycota</taxon>
        <taxon>Pezizomycotina</taxon>
        <taxon>Dothideomycetes</taxon>
        <taxon>Dothideomycetes incertae sedis</taxon>
        <taxon>Botryosphaeriales</taxon>
        <taxon>Botryosphaeriaceae</taxon>
        <taxon>Macrophomina</taxon>
    </lineage>
</organism>
<name>A0ABQ8GKW0_9PEZI</name>